<proteinExistence type="predicted"/>
<protein>
    <submittedName>
        <fullName evidence="2">Uncharacterized protein</fullName>
    </submittedName>
</protein>
<comment type="caution">
    <text evidence="2">The sequence shown here is derived from an EMBL/GenBank/DDBJ whole genome shotgun (WGS) entry which is preliminary data.</text>
</comment>
<dbReference type="Proteomes" id="UP000238312">
    <property type="component" value="Unassembled WGS sequence"/>
</dbReference>
<dbReference type="AlphaFoldDB" id="A0A2T0N8T4"/>
<sequence>MTTDRTEPDQVLITSGCARGRDPADQREAMSTEFPLKSL</sequence>
<dbReference type="EMBL" id="PVNG01000002">
    <property type="protein sequence ID" value="PRX69202.1"/>
    <property type="molecule type" value="Genomic_DNA"/>
</dbReference>
<keyword evidence="3" id="KW-1185">Reference proteome</keyword>
<evidence type="ECO:0000313" key="3">
    <source>
        <dbReference type="Proteomes" id="UP000238312"/>
    </source>
</evidence>
<feature type="region of interest" description="Disordered" evidence="1">
    <location>
        <begin position="1"/>
        <end position="39"/>
    </location>
</feature>
<accession>A0A2T0N8T4</accession>
<reference evidence="2 3" key="1">
    <citation type="submission" date="2018-03" db="EMBL/GenBank/DDBJ databases">
        <title>Genomic Encyclopedia of Type Strains, Phase III (KMG-III): the genomes of soil and plant-associated and newly described type strains.</title>
        <authorList>
            <person name="Whitman W."/>
        </authorList>
    </citation>
    <scope>NUCLEOTIDE SEQUENCE [LARGE SCALE GENOMIC DNA]</scope>
    <source>
        <strain evidence="2 3">CGMCC 4.7104</strain>
    </source>
</reference>
<organism evidence="2 3">
    <name type="scientific">Nonomuraea fuscirosea</name>
    <dbReference type="NCBI Taxonomy" id="1291556"/>
    <lineage>
        <taxon>Bacteria</taxon>
        <taxon>Bacillati</taxon>
        <taxon>Actinomycetota</taxon>
        <taxon>Actinomycetes</taxon>
        <taxon>Streptosporangiales</taxon>
        <taxon>Streptosporangiaceae</taxon>
        <taxon>Nonomuraea</taxon>
    </lineage>
</organism>
<feature type="compositionally biased region" description="Basic and acidic residues" evidence="1">
    <location>
        <begin position="19"/>
        <end position="30"/>
    </location>
</feature>
<gene>
    <name evidence="2" type="ORF">B0I32_102259</name>
</gene>
<name>A0A2T0N8T4_9ACTN</name>
<evidence type="ECO:0000313" key="2">
    <source>
        <dbReference type="EMBL" id="PRX69202.1"/>
    </source>
</evidence>
<evidence type="ECO:0000256" key="1">
    <source>
        <dbReference type="SAM" id="MobiDB-lite"/>
    </source>
</evidence>